<comment type="caution">
    <text evidence="7">The sequence shown here is derived from an EMBL/GenBank/DDBJ whole genome shotgun (WGS) entry which is preliminary data.</text>
</comment>
<evidence type="ECO:0000256" key="5">
    <source>
        <dbReference type="ARBA" id="ARBA00023242"/>
    </source>
</evidence>
<evidence type="ECO:0000256" key="1">
    <source>
        <dbReference type="ARBA" id="ARBA00004123"/>
    </source>
</evidence>
<name>A0ABQ5K5P4_9EUKA</name>
<dbReference type="InterPro" id="IPR037817">
    <property type="entry name" value="TAF7"/>
</dbReference>
<dbReference type="InterPro" id="IPR006751">
    <property type="entry name" value="TAFII55_prot_cons_reg"/>
</dbReference>
<feature type="domain" description="TAFII55 protein conserved region" evidence="6">
    <location>
        <begin position="8"/>
        <end position="175"/>
    </location>
</feature>
<comment type="subcellular location">
    <subcellularLocation>
        <location evidence="1">Nucleus</location>
    </subcellularLocation>
</comment>
<keyword evidence="4" id="KW-0804">Transcription</keyword>
<gene>
    <name evidence="7" type="ORF">ADUPG1_013709</name>
</gene>
<keyword evidence="3" id="KW-0805">Transcription regulation</keyword>
<reference evidence="7" key="1">
    <citation type="submission" date="2022-03" db="EMBL/GenBank/DDBJ databases">
        <title>Draft genome sequence of Aduncisulcus paluster, a free-living microaerophilic Fornicata.</title>
        <authorList>
            <person name="Yuyama I."/>
            <person name="Kume K."/>
            <person name="Tamura T."/>
            <person name="Inagaki Y."/>
            <person name="Hashimoto T."/>
        </authorList>
    </citation>
    <scope>NUCLEOTIDE SEQUENCE</scope>
    <source>
        <strain evidence="7">NY0171</strain>
    </source>
</reference>
<dbReference type="PANTHER" id="PTHR12228:SF0">
    <property type="entry name" value="TATA-BOX BINDING PROTEIN ASSOCIATED FACTOR 7"/>
    <property type="match status" value="1"/>
</dbReference>
<dbReference type="PANTHER" id="PTHR12228">
    <property type="entry name" value="TRANSCRIPTION INITIATION FACTOR TFIID 55 KD SUBUNIT-RELATED"/>
    <property type="match status" value="1"/>
</dbReference>
<evidence type="ECO:0000256" key="3">
    <source>
        <dbReference type="ARBA" id="ARBA00023015"/>
    </source>
</evidence>
<dbReference type="Pfam" id="PF04658">
    <property type="entry name" value="TAFII55_N"/>
    <property type="match status" value="1"/>
</dbReference>
<keyword evidence="5" id="KW-0539">Nucleus</keyword>
<comment type="similarity">
    <text evidence="2">Belongs to the TAF7 family.</text>
</comment>
<evidence type="ECO:0000256" key="2">
    <source>
        <dbReference type="ARBA" id="ARBA00009368"/>
    </source>
</evidence>
<dbReference type="SMART" id="SM01370">
    <property type="entry name" value="TAFII55_N"/>
    <property type="match status" value="1"/>
</dbReference>
<protein>
    <submittedName>
        <fullName evidence="7">Transcription initiation factor TFIID subunit 7 like protein</fullName>
    </submittedName>
</protein>
<dbReference type="EMBL" id="BQXS01012725">
    <property type="protein sequence ID" value="GKT27249.1"/>
    <property type="molecule type" value="Genomic_DNA"/>
</dbReference>
<proteinExistence type="inferred from homology"/>
<accession>A0ABQ5K5P4</accession>
<evidence type="ECO:0000313" key="8">
    <source>
        <dbReference type="Proteomes" id="UP001057375"/>
    </source>
</evidence>
<evidence type="ECO:0000259" key="6">
    <source>
        <dbReference type="SMART" id="SM01370"/>
    </source>
</evidence>
<evidence type="ECO:0000256" key="4">
    <source>
        <dbReference type="ARBA" id="ARBA00023163"/>
    </source>
</evidence>
<organism evidence="7 8">
    <name type="scientific">Aduncisulcus paluster</name>
    <dbReference type="NCBI Taxonomy" id="2918883"/>
    <lineage>
        <taxon>Eukaryota</taxon>
        <taxon>Metamonada</taxon>
        <taxon>Carpediemonas-like organisms</taxon>
        <taxon>Aduncisulcus</taxon>
    </lineage>
</organism>
<sequence length="177" mass="20552">MDLPYLDGEHPFILKFPFPEELESCKDEEIDIEFETNARFGVMYFKEKRYRFHVMDLPTVVEAHSSEHGRTWYKIDDIGQVLIVEKVPLRPGESVTPPPDQDPTTIPKEVKEARKFYKNGVTRHPFELTSGLSGPTKHIRPLRFVELPGGPYELEKAKRYIDHAILFQQKQKAKGGR</sequence>
<keyword evidence="8" id="KW-1185">Reference proteome</keyword>
<dbReference type="Proteomes" id="UP001057375">
    <property type="component" value="Unassembled WGS sequence"/>
</dbReference>
<evidence type="ECO:0000313" key="7">
    <source>
        <dbReference type="EMBL" id="GKT27249.1"/>
    </source>
</evidence>